<organism evidence="2 3">
    <name type="scientific">Streptomyces lividans 1326</name>
    <dbReference type="NCBI Taxonomy" id="1200984"/>
    <lineage>
        <taxon>Bacteria</taxon>
        <taxon>Bacillati</taxon>
        <taxon>Actinomycetota</taxon>
        <taxon>Actinomycetes</taxon>
        <taxon>Kitasatosporales</taxon>
        <taxon>Streptomycetaceae</taxon>
        <taxon>Streptomyces</taxon>
    </lineage>
</organism>
<dbReference type="AlphaFoldDB" id="A0A7U9HGR0"/>
<gene>
    <name evidence="2" type="ORF">SLI_7387</name>
</gene>
<accession>A0A7U9HGR0</accession>
<sequence length="78" mass="8234">MPSLGWKKKLVSASLVALGATGVTLGGAAAAHADTMIGLYDTQAQCLAVKVVYQSGDPGGSYYCDNDHEAGVWYLWKR</sequence>
<evidence type="ECO:0000313" key="2">
    <source>
        <dbReference type="EMBL" id="EOY52091.1"/>
    </source>
</evidence>
<protein>
    <recommendedName>
        <fullName evidence="4">Secreted protein</fullName>
    </recommendedName>
</protein>
<evidence type="ECO:0000256" key="1">
    <source>
        <dbReference type="SAM" id="SignalP"/>
    </source>
</evidence>
<keyword evidence="1" id="KW-0732">Signal</keyword>
<proteinExistence type="predicted"/>
<dbReference type="RefSeq" id="WP_003971971.1">
    <property type="nucleotide sequence ID" value="NZ_CM001889.1"/>
</dbReference>
<dbReference type="EMBL" id="CM001889">
    <property type="protein sequence ID" value="EOY52091.1"/>
    <property type="molecule type" value="Genomic_DNA"/>
</dbReference>
<feature type="chain" id="PRO_5030739974" description="Secreted protein" evidence="1">
    <location>
        <begin position="34"/>
        <end position="78"/>
    </location>
</feature>
<feature type="signal peptide" evidence="1">
    <location>
        <begin position="1"/>
        <end position="33"/>
    </location>
</feature>
<evidence type="ECO:0000313" key="3">
    <source>
        <dbReference type="Proteomes" id="UP000014062"/>
    </source>
</evidence>
<name>A0A7U9HGR0_STRLI</name>
<dbReference type="Proteomes" id="UP000014062">
    <property type="component" value="Chromosome"/>
</dbReference>
<reference evidence="3" key="1">
    <citation type="journal article" date="2013" name="Genome Biol. Evol.">
        <title>The genome sequence of Streptomyces lividans 66 reveals a novel tRNA-dependent peptide biosynthetic system within a metal-related genomic island.</title>
        <authorList>
            <person name="Cruz-Morales P."/>
            <person name="Vijgenboom E."/>
            <person name="Iruegas-Bocardo F."/>
            <person name="Girard G."/>
            <person name="Yanez-Guerra L.A."/>
            <person name="Ramos-Aboites H.E."/>
            <person name="Pernodet J.L."/>
            <person name="Anne J."/>
            <person name="van Wezel G.P."/>
            <person name="Barona-Gomez F."/>
        </authorList>
    </citation>
    <scope>NUCLEOTIDE SEQUENCE [LARGE SCALE GENOMIC DNA]</scope>
    <source>
        <strain evidence="3">1326</strain>
    </source>
</reference>
<evidence type="ECO:0008006" key="4">
    <source>
        <dbReference type="Google" id="ProtNLM"/>
    </source>
</evidence>